<evidence type="ECO:0000256" key="5">
    <source>
        <dbReference type="ARBA" id="ARBA00023002"/>
    </source>
</evidence>
<dbReference type="EC" id="1.1.1.14" evidence="8"/>
<dbReference type="InterPro" id="IPR011032">
    <property type="entry name" value="GroES-like_sf"/>
</dbReference>
<dbReference type="Gene3D" id="3.40.50.720">
    <property type="entry name" value="NAD(P)-binding Rossmann-like Domain"/>
    <property type="match status" value="1"/>
</dbReference>
<reference evidence="8 9" key="1">
    <citation type="submission" date="2020-07" db="EMBL/GenBank/DDBJ databases">
        <title>Sequencing the genomes of 1000 actinobacteria strains.</title>
        <authorList>
            <person name="Klenk H.-P."/>
        </authorList>
    </citation>
    <scope>NUCLEOTIDE SEQUENCE [LARGE SCALE GENOMIC DNA]</scope>
    <source>
        <strain evidence="8 9">DSM 19970</strain>
    </source>
</reference>
<name>A0A7Z0CL08_9MICO</name>
<evidence type="ECO:0000256" key="1">
    <source>
        <dbReference type="ARBA" id="ARBA00001947"/>
    </source>
</evidence>
<evidence type="ECO:0000259" key="7">
    <source>
        <dbReference type="Pfam" id="PF08240"/>
    </source>
</evidence>
<gene>
    <name evidence="8" type="ORF">BKA03_002511</name>
</gene>
<evidence type="ECO:0000256" key="4">
    <source>
        <dbReference type="ARBA" id="ARBA00022833"/>
    </source>
</evidence>
<keyword evidence="5 8" id="KW-0560">Oxidoreductase</keyword>
<comment type="cofactor">
    <cofactor evidence="1">
        <name>Zn(2+)</name>
        <dbReference type="ChEBI" id="CHEBI:29105"/>
    </cofactor>
</comment>
<dbReference type="AlphaFoldDB" id="A0A7Z0CL08"/>
<comment type="similarity">
    <text evidence="2">Belongs to the zinc-containing alcohol dehydrogenase family.</text>
</comment>
<evidence type="ECO:0000256" key="2">
    <source>
        <dbReference type="ARBA" id="ARBA00008072"/>
    </source>
</evidence>
<evidence type="ECO:0000313" key="8">
    <source>
        <dbReference type="EMBL" id="NYI42392.1"/>
    </source>
</evidence>
<dbReference type="GO" id="GO:0046872">
    <property type="term" value="F:metal ion binding"/>
    <property type="evidence" value="ECO:0007669"/>
    <property type="project" value="UniProtKB-KW"/>
</dbReference>
<sequence>MRAARLHSKGNIQVHDEARPELADGMSLVRVTDVGLCGSDLHWFAEGGIGDAQIGQRPLVLGHEIAGVVEAGPLKGAQVAVDPAIPCGHCTLCLQGHRNLCPTVRFAGHGENDGGLREYMTWPTELLHPLPSSITTTEGAVLEPLGVALHALDLSGLRTGSTVAVIGCGPIGLLLVQLALVAGAARVVAVDPLEHRRHAALGYGADLALAPEDLPDHQAVVDAVGPLGVDVAFEVAGVNDAVEQAIAVTMPGGRVVLVGIPEDDRTSFCASAARRKGLTIMMVRRMKEDVYPRGIRLVEQGRVDALSIVTRRFPLDQVEDAFVHASSRSGLKVIVQP</sequence>
<evidence type="ECO:0000313" key="9">
    <source>
        <dbReference type="Proteomes" id="UP000547973"/>
    </source>
</evidence>
<evidence type="ECO:0000259" key="6">
    <source>
        <dbReference type="Pfam" id="PF00107"/>
    </source>
</evidence>
<dbReference type="EMBL" id="JACBZO010000001">
    <property type="protein sequence ID" value="NYI42392.1"/>
    <property type="molecule type" value="Genomic_DNA"/>
</dbReference>
<accession>A0A7Z0CL08</accession>
<dbReference type="PANTHER" id="PTHR43161">
    <property type="entry name" value="SORBITOL DEHYDROGENASE"/>
    <property type="match status" value="1"/>
</dbReference>
<dbReference type="PANTHER" id="PTHR43161:SF9">
    <property type="entry name" value="SORBITOL DEHYDROGENASE"/>
    <property type="match status" value="1"/>
</dbReference>
<proteinExistence type="inferred from homology"/>
<dbReference type="InterPro" id="IPR013149">
    <property type="entry name" value="ADH-like_C"/>
</dbReference>
<dbReference type="Pfam" id="PF08240">
    <property type="entry name" value="ADH_N"/>
    <property type="match status" value="1"/>
</dbReference>
<keyword evidence="4" id="KW-0862">Zinc</keyword>
<dbReference type="Gene3D" id="3.90.180.10">
    <property type="entry name" value="Medium-chain alcohol dehydrogenases, catalytic domain"/>
    <property type="match status" value="1"/>
</dbReference>
<dbReference type="Pfam" id="PF00107">
    <property type="entry name" value="ADH_zinc_N"/>
    <property type="match status" value="1"/>
</dbReference>
<dbReference type="SUPFAM" id="SSF51735">
    <property type="entry name" value="NAD(P)-binding Rossmann-fold domains"/>
    <property type="match status" value="1"/>
</dbReference>
<organism evidence="8 9">
    <name type="scientific">Demequina lutea</name>
    <dbReference type="NCBI Taxonomy" id="431489"/>
    <lineage>
        <taxon>Bacteria</taxon>
        <taxon>Bacillati</taxon>
        <taxon>Actinomycetota</taxon>
        <taxon>Actinomycetes</taxon>
        <taxon>Micrococcales</taxon>
        <taxon>Demequinaceae</taxon>
        <taxon>Demequina</taxon>
    </lineage>
</organism>
<protein>
    <submittedName>
        <fullName evidence="8">L-iditol 2-dehydrogenase</fullName>
        <ecNumber evidence="8">1.1.1.14</ecNumber>
    </submittedName>
</protein>
<dbReference type="Proteomes" id="UP000547973">
    <property type="component" value="Unassembled WGS sequence"/>
</dbReference>
<evidence type="ECO:0000256" key="3">
    <source>
        <dbReference type="ARBA" id="ARBA00022723"/>
    </source>
</evidence>
<dbReference type="InterPro" id="IPR013154">
    <property type="entry name" value="ADH-like_N"/>
</dbReference>
<keyword evidence="9" id="KW-1185">Reference proteome</keyword>
<dbReference type="GO" id="GO:0003939">
    <property type="term" value="F:L-iditol 2-dehydrogenase (NAD+) activity"/>
    <property type="evidence" value="ECO:0007669"/>
    <property type="project" value="UniProtKB-EC"/>
</dbReference>
<dbReference type="InterPro" id="IPR036291">
    <property type="entry name" value="NAD(P)-bd_dom_sf"/>
</dbReference>
<keyword evidence="3" id="KW-0479">Metal-binding</keyword>
<feature type="domain" description="Alcohol dehydrogenase-like C-terminal" evidence="6">
    <location>
        <begin position="170"/>
        <end position="299"/>
    </location>
</feature>
<dbReference type="RefSeq" id="WP_062074226.1">
    <property type="nucleotide sequence ID" value="NZ_BBRC01000002.1"/>
</dbReference>
<comment type="caution">
    <text evidence="8">The sequence shown here is derived from an EMBL/GenBank/DDBJ whole genome shotgun (WGS) entry which is preliminary data.</text>
</comment>
<feature type="domain" description="Alcohol dehydrogenase-like N-terminal" evidence="7">
    <location>
        <begin position="25"/>
        <end position="131"/>
    </location>
</feature>
<dbReference type="SUPFAM" id="SSF50129">
    <property type="entry name" value="GroES-like"/>
    <property type="match status" value="1"/>
</dbReference>